<reference evidence="1" key="1">
    <citation type="journal article" date="2017" name="Nature">
        <title>The genome of Chenopodium quinoa.</title>
        <authorList>
            <person name="Jarvis D.E."/>
            <person name="Ho Y.S."/>
            <person name="Lightfoot D.J."/>
            <person name="Schmoeckel S.M."/>
            <person name="Li B."/>
            <person name="Borm T.J.A."/>
            <person name="Ohyanagi H."/>
            <person name="Mineta K."/>
            <person name="Michell C.T."/>
            <person name="Saber N."/>
            <person name="Kharbatia N.M."/>
            <person name="Rupper R.R."/>
            <person name="Sharp A.R."/>
            <person name="Dally N."/>
            <person name="Boughton B.A."/>
            <person name="Woo Y.H."/>
            <person name="Gao G."/>
            <person name="Schijlen E.G.W.M."/>
            <person name="Guo X."/>
            <person name="Momin A.A."/>
            <person name="Negrao S."/>
            <person name="Al-Babili S."/>
            <person name="Gehring C."/>
            <person name="Roessner U."/>
            <person name="Jung C."/>
            <person name="Murphy K."/>
            <person name="Arold S.T."/>
            <person name="Gojobori T."/>
            <person name="van der Linden C.G."/>
            <person name="van Loo E.N."/>
            <person name="Jellen E.N."/>
            <person name="Maughan P.J."/>
            <person name="Tester M."/>
        </authorList>
    </citation>
    <scope>NUCLEOTIDE SEQUENCE [LARGE SCALE GENOMIC DNA]</scope>
    <source>
        <strain evidence="1">cv. PI 614886</strain>
    </source>
</reference>
<dbReference type="OMA" id="QQSTHNC"/>
<evidence type="ECO:0000313" key="1">
    <source>
        <dbReference type="EnsemblPlants" id="AUR62041344-RA:cds"/>
    </source>
</evidence>
<dbReference type="PANTHER" id="PTHR33240">
    <property type="entry name" value="OS08G0508500 PROTEIN"/>
    <property type="match status" value="1"/>
</dbReference>
<protein>
    <submittedName>
        <fullName evidence="1">Uncharacterized protein</fullName>
    </submittedName>
</protein>
<dbReference type="PANTHER" id="PTHR33240:SF17">
    <property type="entry name" value="EUKARYOTIC PEPTIDE CHAIN RELEASE FACTOR GTP-BINDING SUBUNIT-LIKE"/>
    <property type="match status" value="1"/>
</dbReference>
<dbReference type="EnsemblPlants" id="AUR62041344-RA">
    <property type="protein sequence ID" value="AUR62041344-RA:cds"/>
    <property type="gene ID" value="AUR62041344"/>
</dbReference>
<name>A0A803N6K6_CHEQI</name>
<accession>A0A803N6K6</accession>
<reference evidence="1" key="2">
    <citation type="submission" date="2021-03" db="UniProtKB">
        <authorList>
            <consortium name="EnsemblPlants"/>
        </authorList>
    </citation>
    <scope>IDENTIFICATION</scope>
</reference>
<dbReference type="Proteomes" id="UP000596660">
    <property type="component" value="Unplaced"/>
</dbReference>
<proteinExistence type="predicted"/>
<dbReference type="AlphaFoldDB" id="A0A803N6K6"/>
<evidence type="ECO:0000313" key="2">
    <source>
        <dbReference type="Proteomes" id="UP000596660"/>
    </source>
</evidence>
<sequence>MLVLMISGAEIKRVLVNGGSSTNILFMKAFDTMMIGRQYLMHVSYPMVGFNGSTVRLEGSIVLPVRFGEGPTTRDAMAEFIVFDVPSAYDAIIGRPLIHDTQAIASTYHLTMAYVLNSRRVEKVHGAQEMAKSCYATTLK</sequence>
<organism evidence="1 2">
    <name type="scientific">Chenopodium quinoa</name>
    <name type="common">Quinoa</name>
    <dbReference type="NCBI Taxonomy" id="63459"/>
    <lineage>
        <taxon>Eukaryota</taxon>
        <taxon>Viridiplantae</taxon>
        <taxon>Streptophyta</taxon>
        <taxon>Embryophyta</taxon>
        <taxon>Tracheophyta</taxon>
        <taxon>Spermatophyta</taxon>
        <taxon>Magnoliopsida</taxon>
        <taxon>eudicotyledons</taxon>
        <taxon>Gunneridae</taxon>
        <taxon>Pentapetalae</taxon>
        <taxon>Caryophyllales</taxon>
        <taxon>Chenopodiaceae</taxon>
        <taxon>Chenopodioideae</taxon>
        <taxon>Atripliceae</taxon>
        <taxon>Chenopodium</taxon>
    </lineage>
</organism>
<keyword evidence="2" id="KW-1185">Reference proteome</keyword>
<dbReference type="Gramene" id="AUR62041344-RA">
    <property type="protein sequence ID" value="AUR62041344-RA:cds"/>
    <property type="gene ID" value="AUR62041344"/>
</dbReference>
<dbReference type="CDD" id="cd00303">
    <property type="entry name" value="retropepsin_like"/>
    <property type="match status" value="1"/>
</dbReference>